<reference evidence="5 6" key="1">
    <citation type="submission" date="2019-06" db="EMBL/GenBank/DDBJ databases">
        <title>Sequencing the genomes of 1000 actinobacteria strains.</title>
        <authorList>
            <person name="Klenk H.-P."/>
        </authorList>
    </citation>
    <scope>NUCLEOTIDE SEQUENCE [LARGE SCALE GENOMIC DNA]</scope>
    <source>
        <strain evidence="5 6">DSM 24617</strain>
    </source>
</reference>
<dbReference type="InterPro" id="IPR050248">
    <property type="entry name" value="Polysacc_deacetylase_ArnD"/>
</dbReference>
<evidence type="ECO:0000256" key="3">
    <source>
        <dbReference type="SAM" id="SignalP"/>
    </source>
</evidence>
<dbReference type="GO" id="GO:0016020">
    <property type="term" value="C:membrane"/>
    <property type="evidence" value="ECO:0007669"/>
    <property type="project" value="TreeGrafter"/>
</dbReference>
<dbReference type="InterPro" id="IPR036366">
    <property type="entry name" value="PGBDSf"/>
</dbReference>
<accession>A0A542XEN6</accession>
<feature type="domain" description="NodB homology" evidence="4">
    <location>
        <begin position="119"/>
        <end position="295"/>
    </location>
</feature>
<dbReference type="AlphaFoldDB" id="A0A542XEN6"/>
<gene>
    <name evidence="5" type="ORF">FB554_2454</name>
</gene>
<sequence>MATKKFSRRSIGVAAAVTAMIGIGAVTATGAPAQALGMGQKTLSSSTSVVVLRYGSTGPLVKELQRRLGITQDGSFGKQTLAAVKAFQSRKGLQPDGLVGPLTWKALGGFPGGTGGSAGTIYLTFDDGPNPTYTPQVLSVLRKHNVKATFFMLGQNAAANPSLVKRVYSEGHQVGNHSWNHPNMTGLSDSAALSQIDRTDRALGNGISCFRPPYGATNTRIRSLAAKRGEKTMLWTIDTNDWRRPGSGVIASRIVSNARNGSIVLMHDAGGNRSQTVAGVDSAIGQLKAKGFRFATLPGC</sequence>
<dbReference type="InterPro" id="IPR011330">
    <property type="entry name" value="Glyco_hydro/deAcase_b/a-brl"/>
</dbReference>
<dbReference type="OrthoDB" id="9763050at2"/>
<dbReference type="Pfam" id="PF01471">
    <property type="entry name" value="PG_binding_1"/>
    <property type="match status" value="1"/>
</dbReference>
<evidence type="ECO:0000256" key="1">
    <source>
        <dbReference type="ARBA" id="ARBA00022723"/>
    </source>
</evidence>
<feature type="chain" id="PRO_5039334313" evidence="3">
    <location>
        <begin position="29"/>
        <end position="300"/>
    </location>
</feature>
<dbReference type="PROSITE" id="PS51677">
    <property type="entry name" value="NODB"/>
    <property type="match status" value="1"/>
</dbReference>
<dbReference type="PANTHER" id="PTHR10587">
    <property type="entry name" value="GLYCOSYL TRANSFERASE-RELATED"/>
    <property type="match status" value="1"/>
</dbReference>
<proteinExistence type="predicted"/>
<name>A0A542XEN6_9MICO</name>
<evidence type="ECO:0000259" key="4">
    <source>
        <dbReference type="PROSITE" id="PS51677"/>
    </source>
</evidence>
<feature type="signal peptide" evidence="3">
    <location>
        <begin position="1"/>
        <end position="28"/>
    </location>
</feature>
<dbReference type="Proteomes" id="UP000318336">
    <property type="component" value="Unassembled WGS sequence"/>
</dbReference>
<dbReference type="EMBL" id="VFOK01000001">
    <property type="protein sequence ID" value="TQL34289.1"/>
    <property type="molecule type" value="Genomic_DNA"/>
</dbReference>
<dbReference type="PANTHER" id="PTHR10587:SF133">
    <property type="entry name" value="CHITIN DEACETYLASE 1-RELATED"/>
    <property type="match status" value="1"/>
</dbReference>
<dbReference type="GO" id="GO:0016810">
    <property type="term" value="F:hydrolase activity, acting on carbon-nitrogen (but not peptide) bonds"/>
    <property type="evidence" value="ECO:0007669"/>
    <property type="project" value="InterPro"/>
</dbReference>
<dbReference type="SUPFAM" id="SSF88713">
    <property type="entry name" value="Glycoside hydrolase/deacetylase"/>
    <property type="match status" value="1"/>
</dbReference>
<comment type="caution">
    <text evidence="5">The sequence shown here is derived from an EMBL/GenBank/DDBJ whole genome shotgun (WGS) entry which is preliminary data.</text>
</comment>
<evidence type="ECO:0000256" key="2">
    <source>
        <dbReference type="ARBA" id="ARBA00022801"/>
    </source>
</evidence>
<dbReference type="SUPFAM" id="SSF47090">
    <property type="entry name" value="PGBD-like"/>
    <property type="match status" value="1"/>
</dbReference>
<dbReference type="InterPro" id="IPR036365">
    <property type="entry name" value="PGBD-like_sf"/>
</dbReference>
<keyword evidence="1" id="KW-0479">Metal-binding</keyword>
<dbReference type="GO" id="GO:0046872">
    <property type="term" value="F:metal ion binding"/>
    <property type="evidence" value="ECO:0007669"/>
    <property type="project" value="UniProtKB-KW"/>
</dbReference>
<protein>
    <submittedName>
        <fullName evidence="5">Peptidoglycan/xylan/chitin deacetylase (PgdA/CDA1 family)</fullName>
    </submittedName>
</protein>
<dbReference type="CDD" id="cd10917">
    <property type="entry name" value="CE4_NodB_like_6s_7s"/>
    <property type="match status" value="1"/>
</dbReference>
<evidence type="ECO:0000313" key="6">
    <source>
        <dbReference type="Proteomes" id="UP000318336"/>
    </source>
</evidence>
<dbReference type="Gene3D" id="3.20.20.370">
    <property type="entry name" value="Glycoside hydrolase/deacetylase"/>
    <property type="match status" value="1"/>
</dbReference>
<dbReference type="Pfam" id="PF01522">
    <property type="entry name" value="Polysacc_deac_1"/>
    <property type="match status" value="1"/>
</dbReference>
<keyword evidence="2" id="KW-0378">Hydrolase</keyword>
<dbReference type="RefSeq" id="WP_142006453.1">
    <property type="nucleotide sequence ID" value="NZ_CAJTBP010000001.1"/>
</dbReference>
<organism evidence="5 6">
    <name type="scientific">Barrientosiimonas humi</name>
    <dbReference type="NCBI Taxonomy" id="999931"/>
    <lineage>
        <taxon>Bacteria</taxon>
        <taxon>Bacillati</taxon>
        <taxon>Actinomycetota</taxon>
        <taxon>Actinomycetes</taxon>
        <taxon>Micrococcales</taxon>
        <taxon>Dermacoccaceae</taxon>
        <taxon>Barrientosiimonas</taxon>
    </lineage>
</organism>
<dbReference type="Gene3D" id="1.10.101.10">
    <property type="entry name" value="PGBD-like superfamily/PGBD"/>
    <property type="match status" value="1"/>
</dbReference>
<dbReference type="InterPro" id="IPR002509">
    <property type="entry name" value="NODB_dom"/>
</dbReference>
<keyword evidence="6" id="KW-1185">Reference proteome</keyword>
<keyword evidence="3" id="KW-0732">Signal</keyword>
<dbReference type="InterPro" id="IPR002477">
    <property type="entry name" value="Peptidoglycan-bd-like"/>
</dbReference>
<evidence type="ECO:0000313" key="5">
    <source>
        <dbReference type="EMBL" id="TQL34289.1"/>
    </source>
</evidence>
<dbReference type="GO" id="GO:0005975">
    <property type="term" value="P:carbohydrate metabolic process"/>
    <property type="evidence" value="ECO:0007669"/>
    <property type="project" value="InterPro"/>
</dbReference>